<sequence>MKIIIYIFLLLIIINYIVAFENPNNQTIEQLPQTVPCKPYNNVTDGGLEKYNITLYEYYFVSTDTIQPGDGDSYGETTFFKNFIIEKGVPFLFKDVQGISDYPYVSMFYDGDNICAIYAQKYETEVGYDMNCVENCINPVKEPIGNGIIALYYNSLFMDGDKKIGYSFKYSPLNSTTPEPINACEEMFVPKSSYSGSYDPETITLSIVNYTQVTSYSSKPTINSQYSITLEKEVPLYLGTMFNYTSQITFLYKDNQFCSYVNEYSERLLCYPGSTYYQYFYCNQACISLDKKNTTITLYSYDTDCNGYYSYVTSLLVSLPQPYHPNSDSNSNNNNNNNNNNNSNNSNNSSSNLNIIKTNLLFFLTLILTLIFVGNI</sequence>
<organism evidence="3 4">
    <name type="scientific">Dictyostelium purpureum</name>
    <name type="common">Slime mold</name>
    <dbReference type="NCBI Taxonomy" id="5786"/>
    <lineage>
        <taxon>Eukaryota</taxon>
        <taxon>Amoebozoa</taxon>
        <taxon>Evosea</taxon>
        <taxon>Eumycetozoa</taxon>
        <taxon>Dictyostelia</taxon>
        <taxon>Dictyosteliales</taxon>
        <taxon>Dictyosteliaceae</taxon>
        <taxon>Dictyostelium</taxon>
    </lineage>
</organism>
<dbReference type="InParanoid" id="F0Z7V0"/>
<evidence type="ECO:0000313" key="4">
    <source>
        <dbReference type="Proteomes" id="UP000001064"/>
    </source>
</evidence>
<feature type="signal peptide" evidence="2">
    <location>
        <begin position="1"/>
        <end position="19"/>
    </location>
</feature>
<gene>
    <name evidence="3" type="ORF">DICPUDRAFT_74474</name>
</gene>
<dbReference type="EMBL" id="GL870948">
    <property type="protein sequence ID" value="EGC39973.1"/>
    <property type="molecule type" value="Genomic_DNA"/>
</dbReference>
<name>F0Z7V0_DICPU</name>
<feature type="chain" id="PRO_5003264948" description="Transmembrane protein" evidence="2">
    <location>
        <begin position="20"/>
        <end position="376"/>
    </location>
</feature>
<feature type="region of interest" description="Disordered" evidence="1">
    <location>
        <begin position="324"/>
        <end position="346"/>
    </location>
</feature>
<accession>F0Z7V0</accession>
<reference evidence="4" key="1">
    <citation type="journal article" date="2011" name="Genome Biol.">
        <title>Comparative genomics of the social amoebae Dictyostelium discoideum and Dictyostelium purpureum.</title>
        <authorList>
            <consortium name="US DOE Joint Genome Institute (JGI-PGF)"/>
            <person name="Sucgang R."/>
            <person name="Kuo A."/>
            <person name="Tian X."/>
            <person name="Salerno W."/>
            <person name="Parikh A."/>
            <person name="Feasley C.L."/>
            <person name="Dalin E."/>
            <person name="Tu H."/>
            <person name="Huang E."/>
            <person name="Barry K."/>
            <person name="Lindquist E."/>
            <person name="Shapiro H."/>
            <person name="Bruce D."/>
            <person name="Schmutz J."/>
            <person name="Salamov A."/>
            <person name="Fey P."/>
            <person name="Gaudet P."/>
            <person name="Anjard C."/>
            <person name="Babu M.M."/>
            <person name="Basu S."/>
            <person name="Bushmanova Y."/>
            <person name="van der Wel H."/>
            <person name="Katoh-Kurasawa M."/>
            <person name="Dinh C."/>
            <person name="Coutinho P.M."/>
            <person name="Saito T."/>
            <person name="Elias M."/>
            <person name="Schaap P."/>
            <person name="Kay R.R."/>
            <person name="Henrissat B."/>
            <person name="Eichinger L."/>
            <person name="Rivero F."/>
            <person name="Putnam N.H."/>
            <person name="West C.M."/>
            <person name="Loomis W.F."/>
            <person name="Chisholm R.L."/>
            <person name="Shaulsky G."/>
            <person name="Strassmann J.E."/>
            <person name="Queller D.C."/>
            <person name="Kuspa A."/>
            <person name="Grigoriev I.V."/>
        </authorList>
    </citation>
    <scope>NUCLEOTIDE SEQUENCE [LARGE SCALE GENOMIC DNA]</scope>
    <source>
        <strain evidence="4">QSDP1</strain>
    </source>
</reference>
<evidence type="ECO:0008006" key="5">
    <source>
        <dbReference type="Google" id="ProtNLM"/>
    </source>
</evidence>
<dbReference type="VEuPathDB" id="AmoebaDB:DICPUDRAFT_74474"/>
<dbReference type="KEGG" id="dpp:DICPUDRAFT_74474"/>
<feature type="compositionally biased region" description="Low complexity" evidence="1">
    <location>
        <begin position="326"/>
        <end position="346"/>
    </location>
</feature>
<keyword evidence="2" id="KW-0732">Signal</keyword>
<evidence type="ECO:0000256" key="2">
    <source>
        <dbReference type="SAM" id="SignalP"/>
    </source>
</evidence>
<proteinExistence type="predicted"/>
<protein>
    <recommendedName>
        <fullName evidence="5">Transmembrane protein</fullName>
    </recommendedName>
</protein>
<dbReference type="Proteomes" id="UP000001064">
    <property type="component" value="Unassembled WGS sequence"/>
</dbReference>
<evidence type="ECO:0000313" key="3">
    <source>
        <dbReference type="EMBL" id="EGC39973.1"/>
    </source>
</evidence>
<dbReference type="AlphaFoldDB" id="F0Z7V0"/>
<keyword evidence="4" id="KW-1185">Reference proteome</keyword>
<evidence type="ECO:0000256" key="1">
    <source>
        <dbReference type="SAM" id="MobiDB-lite"/>
    </source>
</evidence>
<dbReference type="GeneID" id="10509415"/>
<dbReference type="RefSeq" id="XP_003283476.1">
    <property type="nucleotide sequence ID" value="XM_003283428.1"/>
</dbReference>